<accession>A0A0N0E4M0</accession>
<evidence type="ECO:0000313" key="1">
    <source>
        <dbReference type="EMBL" id="KPA91406.1"/>
    </source>
</evidence>
<organism evidence="1 2">
    <name type="scientific">Pseudomonas asplenii</name>
    <dbReference type="NCBI Taxonomy" id="53407"/>
    <lineage>
        <taxon>Bacteria</taxon>
        <taxon>Pseudomonadati</taxon>
        <taxon>Pseudomonadota</taxon>
        <taxon>Gammaproteobacteria</taxon>
        <taxon>Pseudomonadales</taxon>
        <taxon>Pseudomonadaceae</taxon>
        <taxon>Pseudomonas</taxon>
    </lineage>
</organism>
<gene>
    <name evidence="1" type="ORF">PF66_02289</name>
</gene>
<dbReference type="Proteomes" id="UP000037931">
    <property type="component" value="Unassembled WGS sequence"/>
</dbReference>
<evidence type="ECO:0000313" key="2">
    <source>
        <dbReference type="Proteomes" id="UP000037931"/>
    </source>
</evidence>
<keyword evidence="2" id="KW-1185">Reference proteome</keyword>
<dbReference type="AlphaFoldDB" id="A0A0N0E4M0"/>
<comment type="caution">
    <text evidence="1">The sequence shown here is derived from an EMBL/GenBank/DDBJ whole genome shotgun (WGS) entry which is preliminary data.</text>
</comment>
<dbReference type="STRING" id="50340.PF66_02289"/>
<dbReference type="PATRIC" id="fig|50340.43.peg.5660"/>
<protein>
    <submittedName>
        <fullName evidence="1">Uncharacterized protein</fullName>
    </submittedName>
</protein>
<proteinExistence type="predicted"/>
<dbReference type="EMBL" id="JSYZ01000007">
    <property type="protein sequence ID" value="KPA91406.1"/>
    <property type="molecule type" value="Genomic_DNA"/>
</dbReference>
<reference evidence="1 2" key="1">
    <citation type="journal article" date="2015" name="PLoS ONE">
        <title>Rice-Infecting Pseudomonas Genomes Are Highly Accessorized and Harbor Multiple Putative Virulence Mechanisms to Cause Sheath Brown Rot.</title>
        <authorList>
            <person name="Quibod I.L."/>
            <person name="Grande G."/>
            <person name="Oreiro E.G."/>
            <person name="Borja F.N."/>
            <person name="Dossa G.S."/>
            <person name="Mauleon R."/>
            <person name="Cruz C.V."/>
            <person name="Oliva R."/>
        </authorList>
    </citation>
    <scope>NUCLEOTIDE SEQUENCE [LARGE SCALE GENOMIC DNA]</scope>
    <source>
        <strain evidence="1 2">IRRI 6609</strain>
    </source>
</reference>
<sequence>MALRIVYQIPGEPVAVMTPCECGLTIEDIGIKDVPAGVAFWVVQEAVIPLDPEARLGWSLSVEQLGAPSGVGGSK</sequence>
<name>A0A0N0E4M0_9PSED</name>